<feature type="non-terminal residue" evidence="2">
    <location>
        <position position="1"/>
    </location>
</feature>
<protein>
    <submittedName>
        <fullName evidence="2">8104_t:CDS:1</fullName>
    </submittedName>
</protein>
<dbReference type="Proteomes" id="UP000789396">
    <property type="component" value="Unassembled WGS sequence"/>
</dbReference>
<sequence length="84" mass="10062">DNWTYQQDNNPKHKAKAIMVLLNNRCPSVLDWPSFSSDLNLIENLWAIMKYWVERKLGIVIQKKQIISQEFFKLVIEEKRNNID</sequence>
<dbReference type="Gene3D" id="3.30.420.10">
    <property type="entry name" value="Ribonuclease H-like superfamily/Ribonuclease H"/>
    <property type="match status" value="1"/>
</dbReference>
<proteinExistence type="predicted"/>
<gene>
    <name evidence="2" type="ORF">RFULGI_LOCUS19028</name>
</gene>
<reference evidence="2" key="1">
    <citation type="submission" date="2021-06" db="EMBL/GenBank/DDBJ databases">
        <authorList>
            <person name="Kallberg Y."/>
            <person name="Tangrot J."/>
            <person name="Rosling A."/>
        </authorList>
    </citation>
    <scope>NUCLEOTIDE SEQUENCE</scope>
    <source>
        <strain evidence="2">IN212</strain>
    </source>
</reference>
<name>A0A9N9K831_9GLOM</name>
<dbReference type="InterPro" id="IPR038717">
    <property type="entry name" value="Tc1-like_DDE_dom"/>
</dbReference>
<keyword evidence="3" id="KW-1185">Reference proteome</keyword>
<dbReference type="OrthoDB" id="2416077at2759"/>
<comment type="caution">
    <text evidence="2">The sequence shown here is derived from an EMBL/GenBank/DDBJ whole genome shotgun (WGS) entry which is preliminary data.</text>
</comment>
<dbReference type="AlphaFoldDB" id="A0A9N9K831"/>
<accession>A0A9N9K831</accession>
<feature type="non-terminal residue" evidence="2">
    <location>
        <position position="84"/>
    </location>
</feature>
<evidence type="ECO:0000259" key="1">
    <source>
        <dbReference type="Pfam" id="PF13358"/>
    </source>
</evidence>
<dbReference type="EMBL" id="CAJVPZ010088802">
    <property type="protein sequence ID" value="CAG8813682.1"/>
    <property type="molecule type" value="Genomic_DNA"/>
</dbReference>
<evidence type="ECO:0000313" key="3">
    <source>
        <dbReference type="Proteomes" id="UP000789396"/>
    </source>
</evidence>
<organism evidence="2 3">
    <name type="scientific">Racocetra fulgida</name>
    <dbReference type="NCBI Taxonomy" id="60492"/>
    <lineage>
        <taxon>Eukaryota</taxon>
        <taxon>Fungi</taxon>
        <taxon>Fungi incertae sedis</taxon>
        <taxon>Mucoromycota</taxon>
        <taxon>Glomeromycotina</taxon>
        <taxon>Glomeromycetes</taxon>
        <taxon>Diversisporales</taxon>
        <taxon>Gigasporaceae</taxon>
        <taxon>Racocetra</taxon>
    </lineage>
</organism>
<dbReference type="Pfam" id="PF13358">
    <property type="entry name" value="DDE_3"/>
    <property type="match status" value="1"/>
</dbReference>
<evidence type="ECO:0000313" key="2">
    <source>
        <dbReference type="EMBL" id="CAG8813682.1"/>
    </source>
</evidence>
<dbReference type="InterPro" id="IPR036397">
    <property type="entry name" value="RNaseH_sf"/>
</dbReference>
<dbReference type="GO" id="GO:0003676">
    <property type="term" value="F:nucleic acid binding"/>
    <property type="evidence" value="ECO:0007669"/>
    <property type="project" value="InterPro"/>
</dbReference>
<feature type="domain" description="Tc1-like transposase DDE" evidence="1">
    <location>
        <begin position="8"/>
        <end position="55"/>
    </location>
</feature>